<evidence type="ECO:0000256" key="4">
    <source>
        <dbReference type="ARBA" id="ARBA00022456"/>
    </source>
</evidence>
<evidence type="ECO:0000256" key="1">
    <source>
        <dbReference type="ARBA" id="ARBA00001974"/>
    </source>
</evidence>
<dbReference type="SUPFAM" id="SSF47203">
    <property type="entry name" value="Acyl-CoA dehydrogenase C-terminal domain-like"/>
    <property type="match status" value="1"/>
</dbReference>
<evidence type="ECO:0000256" key="2">
    <source>
        <dbReference type="ARBA" id="ARBA00005109"/>
    </source>
</evidence>
<dbReference type="PANTHER" id="PTHR43884:SF12">
    <property type="entry name" value="ISOVALERYL-COA DEHYDROGENASE, MITOCHONDRIAL-RELATED"/>
    <property type="match status" value="1"/>
</dbReference>
<protein>
    <submittedName>
        <fullName evidence="12">Acyl-CoA dehydrogenase</fullName>
    </submittedName>
</protein>
<dbReference type="Pfam" id="PF02770">
    <property type="entry name" value="Acyl-CoA_dh_M"/>
    <property type="match status" value="1"/>
</dbReference>
<evidence type="ECO:0000259" key="11">
    <source>
        <dbReference type="Pfam" id="PF02771"/>
    </source>
</evidence>
<sequence>MAFDAEIRDALIEQVRRFVTEKCVPAEAEVAENDEVPQSIVDEMKNLGLFGIAVPEEYGGLQLDMETECLVAFELGQTSPAFRSVAGTNIGIGSQALVLFGTEEQKSKWLPGVASGDLIASFALTEPEAGSDAGSLTTKAIRDGDHYVFNGTKRYITNANKADIFTVMARTDPDMPGAKGVSAFVVERDTPGVSVGVPEKKMGQQGAHICDVIFDNARVPASNMIGKEGEGFKVAMSVLDKGRLHISAVATGVSKRLIREMVNYALERKQFGKPIMEHQMIQAMIADSQAETYAAECMIMDAARRRDAGEDVTLLASSTKLFATEACGRVADRAVQVFGGAGYVSDYGIERFYRDVRIFRLYEGTSQIQQIIIARELARAAKKGAL</sequence>
<dbReference type="Proteomes" id="UP000024816">
    <property type="component" value="Unassembled WGS sequence"/>
</dbReference>
<dbReference type="InterPro" id="IPR013786">
    <property type="entry name" value="AcylCoA_DH/ox_N"/>
</dbReference>
<proteinExistence type="inferred from homology"/>
<comment type="caution">
    <text evidence="12">The sequence shown here is derived from an EMBL/GenBank/DDBJ whole genome shotgun (WGS) entry which is preliminary data.</text>
</comment>
<evidence type="ECO:0000256" key="6">
    <source>
        <dbReference type="ARBA" id="ARBA00022827"/>
    </source>
</evidence>
<dbReference type="PATRIC" id="fig|1280952.3.peg.2264"/>
<dbReference type="Gene3D" id="1.20.140.10">
    <property type="entry name" value="Butyryl-CoA Dehydrogenase, subunit A, domain 3"/>
    <property type="match status" value="1"/>
</dbReference>
<dbReference type="PROSITE" id="PS00072">
    <property type="entry name" value="ACYL_COA_DH_1"/>
    <property type="match status" value="1"/>
</dbReference>
<dbReference type="FunFam" id="1.10.540.10:FF:000001">
    <property type="entry name" value="Very long-chain-specific acyl-CoA dehydrogenase, mitochondrial"/>
    <property type="match status" value="1"/>
</dbReference>
<evidence type="ECO:0000256" key="8">
    <source>
        <dbReference type="RuleBase" id="RU362125"/>
    </source>
</evidence>
<keyword evidence="4" id="KW-0101">Branched-chain amino acid catabolism</keyword>
<dbReference type="Gene3D" id="1.10.540.10">
    <property type="entry name" value="Acyl-CoA dehydrogenase/oxidase, N-terminal domain"/>
    <property type="match status" value="1"/>
</dbReference>
<evidence type="ECO:0000256" key="7">
    <source>
        <dbReference type="ARBA" id="ARBA00023002"/>
    </source>
</evidence>
<dbReference type="InterPro" id="IPR009075">
    <property type="entry name" value="AcylCo_DH/oxidase_C"/>
</dbReference>
<dbReference type="STRING" id="1280952.HJA_11320"/>
<keyword evidence="13" id="KW-1185">Reference proteome</keyword>
<dbReference type="PROSITE" id="PS00073">
    <property type="entry name" value="ACYL_COA_DH_2"/>
    <property type="match status" value="1"/>
</dbReference>
<evidence type="ECO:0000313" key="13">
    <source>
        <dbReference type="Proteomes" id="UP000024816"/>
    </source>
</evidence>
<dbReference type="InterPro" id="IPR036250">
    <property type="entry name" value="AcylCo_DH-like_C"/>
</dbReference>
<dbReference type="OrthoDB" id="9775090at2"/>
<keyword evidence="5 8" id="KW-0285">Flavoprotein</keyword>
<name>A0A059FC06_9PROT</name>
<reference evidence="12 13" key="1">
    <citation type="journal article" date="2014" name="Antonie Van Leeuwenhoek">
        <title>Hyphomonas beringensis sp. nov. and Hyphomonas chukchiensis sp. nov., isolated from surface seawater of the Bering Sea and Chukchi Sea.</title>
        <authorList>
            <person name="Li C."/>
            <person name="Lai Q."/>
            <person name="Li G."/>
            <person name="Dong C."/>
            <person name="Wang J."/>
            <person name="Liao Y."/>
            <person name="Shao Z."/>
        </authorList>
    </citation>
    <scope>NUCLEOTIDE SEQUENCE [LARGE SCALE GENOMIC DNA]</scope>
    <source>
        <strain evidence="12 13">VP2</strain>
    </source>
</reference>
<evidence type="ECO:0000259" key="9">
    <source>
        <dbReference type="Pfam" id="PF00441"/>
    </source>
</evidence>
<dbReference type="Pfam" id="PF02771">
    <property type="entry name" value="Acyl-CoA_dh_N"/>
    <property type="match status" value="1"/>
</dbReference>
<dbReference type="GO" id="GO:0050660">
    <property type="term" value="F:flavin adenine dinucleotide binding"/>
    <property type="evidence" value="ECO:0007669"/>
    <property type="project" value="InterPro"/>
</dbReference>
<dbReference type="RefSeq" id="WP_035582204.1">
    <property type="nucleotide sequence ID" value="NZ_ARYJ01000006.1"/>
</dbReference>
<dbReference type="InterPro" id="IPR006089">
    <property type="entry name" value="Acyl-CoA_DH_CS"/>
</dbReference>
<dbReference type="InterPro" id="IPR009100">
    <property type="entry name" value="AcylCoA_DH/oxidase_NM_dom_sf"/>
</dbReference>
<dbReference type="InterPro" id="IPR006091">
    <property type="entry name" value="Acyl-CoA_Oxase/DH_mid-dom"/>
</dbReference>
<dbReference type="PIRSF" id="PIRSF016578">
    <property type="entry name" value="HsaA"/>
    <property type="match status" value="1"/>
</dbReference>
<dbReference type="GO" id="GO:0009083">
    <property type="term" value="P:branched-chain amino acid catabolic process"/>
    <property type="evidence" value="ECO:0007669"/>
    <property type="project" value="UniProtKB-KW"/>
</dbReference>
<dbReference type="SUPFAM" id="SSF56645">
    <property type="entry name" value="Acyl-CoA dehydrogenase NM domain-like"/>
    <property type="match status" value="1"/>
</dbReference>
<dbReference type="eggNOG" id="COG1960">
    <property type="taxonomic scope" value="Bacteria"/>
</dbReference>
<dbReference type="Pfam" id="PF00441">
    <property type="entry name" value="Acyl-CoA_dh_1"/>
    <property type="match status" value="1"/>
</dbReference>
<dbReference type="InterPro" id="IPR037069">
    <property type="entry name" value="AcylCoA_DH/ox_N_sf"/>
</dbReference>
<dbReference type="FunFam" id="1.20.140.10:FF:000001">
    <property type="entry name" value="Acyl-CoA dehydrogenase"/>
    <property type="match status" value="1"/>
</dbReference>
<evidence type="ECO:0000259" key="10">
    <source>
        <dbReference type="Pfam" id="PF02770"/>
    </source>
</evidence>
<dbReference type="AlphaFoldDB" id="A0A059FC06"/>
<feature type="domain" description="Acyl-CoA dehydrogenase/oxidase N-terminal" evidence="11">
    <location>
        <begin position="9"/>
        <end position="117"/>
    </location>
</feature>
<keyword evidence="7 8" id="KW-0560">Oxidoreductase</keyword>
<evidence type="ECO:0000313" key="12">
    <source>
        <dbReference type="EMBL" id="KCZ88169.1"/>
    </source>
</evidence>
<evidence type="ECO:0000256" key="5">
    <source>
        <dbReference type="ARBA" id="ARBA00022630"/>
    </source>
</evidence>
<accession>A0A059FC06</accession>
<keyword evidence="6 8" id="KW-0274">FAD</keyword>
<organism evidence="12 13">
    <name type="scientific">Hyphomonas jannaschiana VP2</name>
    <dbReference type="NCBI Taxonomy" id="1280952"/>
    <lineage>
        <taxon>Bacteria</taxon>
        <taxon>Pseudomonadati</taxon>
        <taxon>Pseudomonadota</taxon>
        <taxon>Alphaproteobacteria</taxon>
        <taxon>Hyphomonadales</taxon>
        <taxon>Hyphomonadaceae</taxon>
        <taxon>Hyphomonas</taxon>
    </lineage>
</organism>
<feature type="domain" description="Acyl-CoA oxidase/dehydrogenase middle" evidence="10">
    <location>
        <begin position="121"/>
        <end position="216"/>
    </location>
</feature>
<feature type="domain" description="Acyl-CoA dehydrogenase/oxidase C-terminal" evidence="9">
    <location>
        <begin position="229"/>
        <end position="377"/>
    </location>
</feature>
<dbReference type="FunFam" id="2.40.110.10:FF:000001">
    <property type="entry name" value="Acyl-CoA dehydrogenase, mitochondrial"/>
    <property type="match status" value="1"/>
</dbReference>
<dbReference type="PANTHER" id="PTHR43884">
    <property type="entry name" value="ACYL-COA DEHYDROGENASE"/>
    <property type="match status" value="1"/>
</dbReference>
<evidence type="ECO:0000256" key="3">
    <source>
        <dbReference type="ARBA" id="ARBA00009347"/>
    </source>
</evidence>
<dbReference type="GO" id="GO:0003995">
    <property type="term" value="F:acyl-CoA dehydrogenase activity"/>
    <property type="evidence" value="ECO:0007669"/>
    <property type="project" value="InterPro"/>
</dbReference>
<gene>
    <name evidence="12" type="ORF">HJA_11320</name>
</gene>
<comment type="cofactor">
    <cofactor evidence="1 8">
        <name>FAD</name>
        <dbReference type="ChEBI" id="CHEBI:57692"/>
    </cofactor>
</comment>
<dbReference type="EMBL" id="ARYJ01000006">
    <property type="protein sequence ID" value="KCZ88169.1"/>
    <property type="molecule type" value="Genomic_DNA"/>
</dbReference>
<dbReference type="Gene3D" id="2.40.110.10">
    <property type="entry name" value="Butyryl-CoA Dehydrogenase, subunit A, domain 2"/>
    <property type="match status" value="1"/>
</dbReference>
<comment type="pathway">
    <text evidence="2">Amino-acid degradation; L-valine degradation.</text>
</comment>
<dbReference type="InterPro" id="IPR046373">
    <property type="entry name" value="Acyl-CoA_Oxase/DH_mid-dom_sf"/>
</dbReference>
<comment type="similarity">
    <text evidence="3 8">Belongs to the acyl-CoA dehydrogenase family.</text>
</comment>